<keyword evidence="2" id="KW-1185">Reference proteome</keyword>
<evidence type="ECO:0000313" key="2">
    <source>
        <dbReference type="Proteomes" id="UP000192418"/>
    </source>
</evidence>
<accession>A0A1W2D5R4</accession>
<dbReference type="Proteomes" id="UP000192418">
    <property type="component" value="Unassembled WGS sequence"/>
</dbReference>
<gene>
    <name evidence="1" type="ORF">SAMN02746065_115104</name>
</gene>
<dbReference type="AlphaFoldDB" id="A0A1W2D5R4"/>
<protein>
    <submittedName>
        <fullName evidence="1">Uncharacterized protein</fullName>
    </submittedName>
</protein>
<sequence>MGWMEIIKVQAADRRASEACLNYLRALEQQIKKKKTTDISIYTHAAFQEHLMISLKWGTPIPNRPGSRLSSLLVQELKQFGLVDLSTWKS</sequence>
<reference evidence="1 2" key="1">
    <citation type="submission" date="2017-04" db="EMBL/GenBank/DDBJ databases">
        <authorList>
            <person name="Afonso C.L."/>
            <person name="Miller P.J."/>
            <person name="Scott M.A."/>
            <person name="Spackman E."/>
            <person name="Goraichik I."/>
            <person name="Dimitrov K.M."/>
            <person name="Suarez D.L."/>
            <person name="Swayne D.E."/>
        </authorList>
    </citation>
    <scope>NUCLEOTIDE SEQUENCE [LARGE SCALE GENOMIC DNA]</scope>
    <source>
        <strain evidence="1 2">DSM 3385</strain>
    </source>
</reference>
<name>A0A1W2D5R4_9BACT</name>
<proteinExistence type="predicted"/>
<organism evidence="1 2">
    <name type="scientific">Desulfocicer vacuolatum DSM 3385</name>
    <dbReference type="NCBI Taxonomy" id="1121400"/>
    <lineage>
        <taxon>Bacteria</taxon>
        <taxon>Pseudomonadati</taxon>
        <taxon>Thermodesulfobacteriota</taxon>
        <taxon>Desulfobacteria</taxon>
        <taxon>Desulfobacterales</taxon>
        <taxon>Desulfobacteraceae</taxon>
        <taxon>Desulfocicer</taxon>
    </lineage>
</organism>
<dbReference type="EMBL" id="FWXY01000015">
    <property type="protein sequence ID" value="SMC92867.1"/>
    <property type="molecule type" value="Genomic_DNA"/>
</dbReference>
<evidence type="ECO:0000313" key="1">
    <source>
        <dbReference type="EMBL" id="SMC92867.1"/>
    </source>
</evidence>